<evidence type="ECO:0008006" key="9">
    <source>
        <dbReference type="Google" id="ProtNLM"/>
    </source>
</evidence>
<dbReference type="Pfam" id="PF10317">
    <property type="entry name" value="7TM_GPCR_Srd"/>
    <property type="match status" value="1"/>
</dbReference>
<protein>
    <recommendedName>
        <fullName evidence="9">G protein-coupled receptor</fullName>
    </recommendedName>
</protein>
<organism evidence="7 8">
    <name type="scientific">Pristionchus mayeri</name>
    <dbReference type="NCBI Taxonomy" id="1317129"/>
    <lineage>
        <taxon>Eukaryota</taxon>
        <taxon>Metazoa</taxon>
        <taxon>Ecdysozoa</taxon>
        <taxon>Nematoda</taxon>
        <taxon>Chromadorea</taxon>
        <taxon>Rhabditida</taxon>
        <taxon>Rhabditina</taxon>
        <taxon>Diplogasteromorpha</taxon>
        <taxon>Diplogasteroidea</taxon>
        <taxon>Neodiplogasteridae</taxon>
        <taxon>Pristionchus</taxon>
    </lineage>
</organism>
<comment type="caution">
    <text evidence="7">The sequence shown here is derived from an EMBL/GenBank/DDBJ whole genome shotgun (WGS) entry which is preliminary data.</text>
</comment>
<dbReference type="EMBL" id="BTRK01000006">
    <property type="protein sequence ID" value="GMR61309.1"/>
    <property type="molecule type" value="Genomic_DNA"/>
</dbReference>
<feature type="transmembrane region" description="Helical" evidence="6">
    <location>
        <begin position="266"/>
        <end position="285"/>
    </location>
</feature>
<reference evidence="8" key="1">
    <citation type="submission" date="2022-10" db="EMBL/GenBank/DDBJ databases">
        <title>Genome assembly of Pristionchus species.</title>
        <authorList>
            <person name="Yoshida K."/>
            <person name="Sommer R.J."/>
        </authorList>
    </citation>
    <scope>NUCLEOTIDE SEQUENCE [LARGE SCALE GENOMIC DNA]</scope>
    <source>
        <strain evidence="8">RS5460</strain>
    </source>
</reference>
<feature type="non-terminal residue" evidence="7">
    <location>
        <position position="1"/>
    </location>
</feature>
<evidence type="ECO:0000313" key="8">
    <source>
        <dbReference type="Proteomes" id="UP001328107"/>
    </source>
</evidence>
<feature type="non-terminal residue" evidence="7">
    <location>
        <position position="290"/>
    </location>
</feature>
<feature type="transmembrane region" description="Helical" evidence="6">
    <location>
        <begin position="41"/>
        <end position="62"/>
    </location>
</feature>
<comment type="subcellular location">
    <subcellularLocation>
        <location evidence="1">Membrane</location>
        <topology evidence="1">Multi-pass membrane protein</topology>
    </subcellularLocation>
</comment>
<feature type="transmembrane region" description="Helical" evidence="6">
    <location>
        <begin position="6"/>
        <end position="29"/>
    </location>
</feature>
<dbReference type="PANTHER" id="PTHR22945">
    <property type="entry name" value="SERPENTINE RECEPTOR, CLASS D DELTA"/>
    <property type="match status" value="1"/>
</dbReference>
<keyword evidence="8" id="KW-1185">Reference proteome</keyword>
<evidence type="ECO:0000256" key="4">
    <source>
        <dbReference type="ARBA" id="ARBA00022989"/>
    </source>
</evidence>
<dbReference type="Proteomes" id="UP001328107">
    <property type="component" value="Unassembled WGS sequence"/>
</dbReference>
<evidence type="ECO:0000256" key="1">
    <source>
        <dbReference type="ARBA" id="ARBA00004141"/>
    </source>
</evidence>
<evidence type="ECO:0000256" key="2">
    <source>
        <dbReference type="ARBA" id="ARBA00009166"/>
    </source>
</evidence>
<evidence type="ECO:0000256" key="6">
    <source>
        <dbReference type="SAM" id="Phobius"/>
    </source>
</evidence>
<accession>A0AAN5DDW1</accession>
<keyword evidence="3 6" id="KW-0812">Transmembrane</keyword>
<feature type="transmembrane region" description="Helical" evidence="6">
    <location>
        <begin position="95"/>
        <end position="117"/>
    </location>
</feature>
<evidence type="ECO:0000313" key="7">
    <source>
        <dbReference type="EMBL" id="GMR61309.1"/>
    </source>
</evidence>
<evidence type="ECO:0000256" key="5">
    <source>
        <dbReference type="ARBA" id="ARBA00023136"/>
    </source>
</evidence>
<name>A0AAN5DDW1_9BILA</name>
<dbReference type="InterPro" id="IPR019421">
    <property type="entry name" value="7TM_GPCR_serpentine_rcpt_Srd"/>
</dbReference>
<sequence>SDDMLHLSIGCLVAATAAAANALFITALIRRTPRVLNSYSVILLNMAGVDFMAALLSGSLGLRVQTIEATLYFGYSGPCTLIGAQFCHRALGKRALYVVLFAHANYLLLFSFSYRYWMLGKSSLTNAGPPQIRGRMWIIALVSMTPTLVTMVASDSAAVFDHCPRGTICSAVHLAEPGGVMTSATKMTMIALIWSYGVFIVGSLAVRRALIRRIQSIRSPERARHQMVCNSLTVLAFLPASGICAAAAWALDFFAIVQSPWLQRSIILMTTTFALFSPMINLYFLKPYRR</sequence>
<feature type="transmembrane region" description="Helical" evidence="6">
    <location>
        <begin position="227"/>
        <end position="251"/>
    </location>
</feature>
<evidence type="ECO:0000256" key="3">
    <source>
        <dbReference type="ARBA" id="ARBA00022692"/>
    </source>
</evidence>
<dbReference type="InterPro" id="IPR050920">
    <property type="entry name" value="Nematode_rcpt-like_delta"/>
</dbReference>
<comment type="similarity">
    <text evidence="2">Belongs to the nematode receptor-like protein srd family.</text>
</comment>
<keyword evidence="4 6" id="KW-1133">Transmembrane helix</keyword>
<gene>
    <name evidence="7" type="ORF">PMAYCL1PPCAC_31504</name>
</gene>
<keyword evidence="5 6" id="KW-0472">Membrane</keyword>
<dbReference type="PANTHER" id="PTHR22945:SF40">
    <property type="entry name" value="SERPENTINE RECEPTOR, CLASS D (DELTA)-RELATED"/>
    <property type="match status" value="1"/>
</dbReference>
<dbReference type="GO" id="GO:0016020">
    <property type="term" value="C:membrane"/>
    <property type="evidence" value="ECO:0007669"/>
    <property type="project" value="UniProtKB-SubCell"/>
</dbReference>
<feature type="transmembrane region" description="Helical" evidence="6">
    <location>
        <begin position="187"/>
        <end position="206"/>
    </location>
</feature>
<dbReference type="AlphaFoldDB" id="A0AAN5DDW1"/>
<proteinExistence type="inferred from homology"/>